<feature type="signal peptide" evidence="2">
    <location>
        <begin position="1"/>
        <end position="17"/>
    </location>
</feature>
<gene>
    <name evidence="3" type="ORF">RND71_016501</name>
</gene>
<evidence type="ECO:0008006" key="5">
    <source>
        <dbReference type="Google" id="ProtNLM"/>
    </source>
</evidence>
<organism evidence="3 4">
    <name type="scientific">Anisodus tanguticus</name>
    <dbReference type="NCBI Taxonomy" id="243964"/>
    <lineage>
        <taxon>Eukaryota</taxon>
        <taxon>Viridiplantae</taxon>
        <taxon>Streptophyta</taxon>
        <taxon>Embryophyta</taxon>
        <taxon>Tracheophyta</taxon>
        <taxon>Spermatophyta</taxon>
        <taxon>Magnoliopsida</taxon>
        <taxon>eudicotyledons</taxon>
        <taxon>Gunneridae</taxon>
        <taxon>Pentapetalae</taxon>
        <taxon>asterids</taxon>
        <taxon>lamiids</taxon>
        <taxon>Solanales</taxon>
        <taxon>Solanaceae</taxon>
        <taxon>Solanoideae</taxon>
        <taxon>Hyoscyameae</taxon>
        <taxon>Anisodus</taxon>
    </lineage>
</organism>
<dbReference type="AlphaFoldDB" id="A0AAE1S7C8"/>
<dbReference type="Proteomes" id="UP001291623">
    <property type="component" value="Unassembled WGS sequence"/>
</dbReference>
<comment type="caution">
    <text evidence="3">The sequence shown here is derived from an EMBL/GenBank/DDBJ whole genome shotgun (WGS) entry which is preliminary data.</text>
</comment>
<feature type="chain" id="PRO_5041921210" description="Transmembrane protein" evidence="2">
    <location>
        <begin position="18"/>
        <end position="181"/>
    </location>
</feature>
<sequence>MSGRTIILILFFWAVLSIVTPVLVRLSATAKANGEFFVKHTSDLKEKTNAGKVIGLLPRRALVAVAPPLAPVPGPSPWPTDTRTTRVRTAFWFKKLSPLFQVVKTSPTWALRQGGPYIIVAGVGWTVNAATIPLIKVQKQLVKTFSPFVQLLFHLNFLFLVIIMAMGIDDFENEAPLSFML</sequence>
<keyword evidence="4" id="KW-1185">Reference proteome</keyword>
<evidence type="ECO:0000256" key="1">
    <source>
        <dbReference type="SAM" id="Phobius"/>
    </source>
</evidence>
<evidence type="ECO:0000256" key="2">
    <source>
        <dbReference type="SAM" id="SignalP"/>
    </source>
</evidence>
<dbReference type="EMBL" id="JAVYJV010000008">
    <property type="protein sequence ID" value="KAK4365143.1"/>
    <property type="molecule type" value="Genomic_DNA"/>
</dbReference>
<keyword evidence="1" id="KW-1133">Transmembrane helix</keyword>
<dbReference type="PANTHER" id="PTHR38396:SF1">
    <property type="entry name" value="TRANSMEMBRANE PROTEIN"/>
    <property type="match status" value="1"/>
</dbReference>
<protein>
    <recommendedName>
        <fullName evidence="5">Transmembrane protein</fullName>
    </recommendedName>
</protein>
<keyword evidence="1" id="KW-0472">Membrane</keyword>
<feature type="transmembrane region" description="Helical" evidence="1">
    <location>
        <begin position="147"/>
        <end position="168"/>
    </location>
</feature>
<keyword evidence="1" id="KW-0812">Transmembrane</keyword>
<dbReference type="PANTHER" id="PTHR38396">
    <property type="entry name" value="TRANSMEMBRANE PROTEIN"/>
    <property type="match status" value="1"/>
</dbReference>
<name>A0AAE1S7C8_9SOLA</name>
<accession>A0AAE1S7C8</accession>
<evidence type="ECO:0000313" key="4">
    <source>
        <dbReference type="Proteomes" id="UP001291623"/>
    </source>
</evidence>
<evidence type="ECO:0000313" key="3">
    <source>
        <dbReference type="EMBL" id="KAK4365143.1"/>
    </source>
</evidence>
<reference evidence="3" key="1">
    <citation type="submission" date="2023-12" db="EMBL/GenBank/DDBJ databases">
        <title>Genome assembly of Anisodus tanguticus.</title>
        <authorList>
            <person name="Wang Y.-J."/>
        </authorList>
    </citation>
    <scope>NUCLEOTIDE SEQUENCE</scope>
    <source>
        <strain evidence="3">KB-2021</strain>
        <tissue evidence="3">Leaf</tissue>
    </source>
</reference>
<keyword evidence="2" id="KW-0732">Signal</keyword>
<feature type="transmembrane region" description="Helical" evidence="1">
    <location>
        <begin position="117"/>
        <end position="135"/>
    </location>
</feature>
<proteinExistence type="predicted"/>